<dbReference type="InterPro" id="IPR006142">
    <property type="entry name" value="INTEIN"/>
</dbReference>
<reference evidence="4" key="1">
    <citation type="journal article" date="2015" name="Nature">
        <title>Complex archaea that bridge the gap between prokaryotes and eukaryotes.</title>
        <authorList>
            <person name="Spang A."/>
            <person name="Saw J.H."/>
            <person name="Jorgensen S.L."/>
            <person name="Zaremba-Niedzwiedzka K."/>
            <person name="Martijn J."/>
            <person name="Lind A.E."/>
            <person name="van Eijk R."/>
            <person name="Schleper C."/>
            <person name="Guy L."/>
            <person name="Ettema T.J."/>
        </authorList>
    </citation>
    <scope>NUCLEOTIDE SEQUENCE</scope>
</reference>
<dbReference type="Pfam" id="PF14528">
    <property type="entry name" value="LAGLIDADG_3"/>
    <property type="match status" value="1"/>
</dbReference>
<dbReference type="GO" id="GO:0004519">
    <property type="term" value="F:endonuclease activity"/>
    <property type="evidence" value="ECO:0007669"/>
    <property type="project" value="InterPro"/>
</dbReference>
<dbReference type="EMBL" id="LAZR01003766">
    <property type="protein sequence ID" value="KKN14933.1"/>
    <property type="molecule type" value="Genomic_DNA"/>
</dbReference>
<dbReference type="AlphaFoldDB" id="A0A0F9RCE3"/>
<feature type="domain" description="DOD-type homing endonuclease" evidence="3">
    <location>
        <begin position="214"/>
        <end position="335"/>
    </location>
</feature>
<sequence>MSSFFTKSATVSAGDSASLDAFGRWRVSNPTSLFDSQLQYNDAPVLWQTILFGGGTTTHLPDESCLELTCGTTSGDRVIRQTFEYFRYQPGKALRHGEPVLTPEGWVNIEEIKVGDTVFDGLGNQTRVIGVYPQGIRQIYRITFDDDSYVDCDGEHLWKTIVRRNNTKGQPRVLSTLEMLKAHGEEPKGFARPCIPAAPILNFDECPVPIDPYTLGAILGDGHIYKNDFVSFTSADEEIVGFLKATVTKYSSKYGYGILGMAPHIRDLGLSGKISYNKLVPNLYKYNSAKVRLQVLQGLMDTDGTVDKRCGTASFTSVSPQLADDVCYLIRSLGGQAKVKSRRTRYTNAEGDRVPGAISYRVTVIMPECPFRLGRKALYWSPRKHISFDRYIHSIKPLMEDKATCIRVASDDHTFITRNHIVTHNSQMITMTGAMHETDPNVRKRVGYFDGYNGVFFEQQGSINRVVLRSSSSGTIVDTVVPQSEWSIDKLNGSGKSRITLDSSKSQMWLIDLQWLGIGRVRAGYVMNGVAIYVHEFNHSNINSSTYMTTANLPLRYEITNLDDTLASTSLIQTCSSIISEGGLENDKGLPFSANMGVTDVAVTTRAAVLTIRPKDVFNSIKNRGSILPSSFSIFVSSSSILYEIVKGGSLGGSPTWTSVADESITEFSTSNEAVTGGEVIDSGYIASAPGPLNVSLFSDALVKHMSLHSDFAGTFQEQFSIVCTSTSGTANVLTSISFRERY</sequence>
<comment type="caution">
    <text evidence="4">The sequence shown here is derived from an EMBL/GenBank/DDBJ whole genome shotgun (WGS) entry which is preliminary data.</text>
</comment>
<dbReference type="Gene3D" id="3.10.28.10">
    <property type="entry name" value="Homing endonucleases"/>
    <property type="match status" value="1"/>
</dbReference>
<dbReference type="InterPro" id="IPR027434">
    <property type="entry name" value="Homing_endonucl"/>
</dbReference>
<dbReference type="PROSITE" id="PS50819">
    <property type="entry name" value="INTEIN_ENDONUCLEASE"/>
    <property type="match status" value="1"/>
</dbReference>
<dbReference type="SUPFAM" id="SSF55608">
    <property type="entry name" value="Homing endonucleases"/>
    <property type="match status" value="1"/>
</dbReference>
<proteinExistence type="predicted"/>
<dbReference type="InterPro" id="IPR004042">
    <property type="entry name" value="Intein_endonuc_central"/>
</dbReference>
<dbReference type="GO" id="GO:0016539">
    <property type="term" value="P:intein-mediated protein splicing"/>
    <property type="evidence" value="ECO:0007669"/>
    <property type="project" value="InterPro"/>
</dbReference>
<dbReference type="InterPro" id="IPR004860">
    <property type="entry name" value="LAGLIDADG_dom"/>
</dbReference>
<evidence type="ECO:0000313" key="4">
    <source>
        <dbReference type="EMBL" id="KKN14933.1"/>
    </source>
</evidence>
<protein>
    <recommendedName>
        <fullName evidence="3">DOD-type homing endonuclease domain-containing protein</fullName>
    </recommendedName>
</protein>
<dbReference type="InterPro" id="IPR030934">
    <property type="entry name" value="Intein_C"/>
</dbReference>
<name>A0A0F9RCE3_9ZZZZ</name>
<organism evidence="4">
    <name type="scientific">marine sediment metagenome</name>
    <dbReference type="NCBI Taxonomy" id="412755"/>
    <lineage>
        <taxon>unclassified sequences</taxon>
        <taxon>metagenomes</taxon>
        <taxon>ecological metagenomes</taxon>
    </lineage>
</organism>
<dbReference type="InterPro" id="IPR036844">
    <property type="entry name" value="Hint_dom_sf"/>
</dbReference>
<evidence type="ECO:0000256" key="1">
    <source>
        <dbReference type="ARBA" id="ARBA00022813"/>
    </source>
</evidence>
<keyword evidence="1" id="KW-0068">Autocatalytic cleavage</keyword>
<dbReference type="Gene3D" id="2.170.16.10">
    <property type="entry name" value="Hedgehog/Intein (Hint) domain"/>
    <property type="match status" value="1"/>
</dbReference>
<dbReference type="SUPFAM" id="SSF51294">
    <property type="entry name" value="Hedgehog/intein (Hint) domain"/>
    <property type="match status" value="1"/>
</dbReference>
<evidence type="ECO:0000256" key="2">
    <source>
        <dbReference type="ARBA" id="ARBA00023000"/>
    </source>
</evidence>
<dbReference type="PROSITE" id="PS50818">
    <property type="entry name" value="INTEIN_C_TER"/>
    <property type="match status" value="1"/>
</dbReference>
<keyword evidence="2" id="KW-0651">Protein splicing</keyword>
<dbReference type="PRINTS" id="PR00379">
    <property type="entry name" value="INTEIN"/>
</dbReference>
<evidence type="ECO:0000259" key="3">
    <source>
        <dbReference type="PROSITE" id="PS50819"/>
    </source>
</evidence>
<accession>A0A0F9RCE3</accession>
<gene>
    <name evidence="4" type="ORF">LCGC14_0991200</name>
</gene>